<dbReference type="Gene3D" id="1.10.260.40">
    <property type="entry name" value="lambda repressor-like DNA-binding domains"/>
    <property type="match status" value="1"/>
</dbReference>
<dbReference type="GO" id="GO:0003700">
    <property type="term" value="F:DNA-binding transcription factor activity"/>
    <property type="evidence" value="ECO:0007669"/>
    <property type="project" value="TreeGrafter"/>
</dbReference>
<evidence type="ECO:0000313" key="6">
    <source>
        <dbReference type="EMBL" id="PSH60033.1"/>
    </source>
</evidence>
<dbReference type="Gene3D" id="3.40.50.2300">
    <property type="match status" value="2"/>
</dbReference>
<organism evidence="6 7">
    <name type="scientific">Phyllobacterium endophyticum</name>
    <dbReference type="NCBI Taxonomy" id="1149773"/>
    <lineage>
        <taxon>Bacteria</taxon>
        <taxon>Pseudomonadati</taxon>
        <taxon>Pseudomonadota</taxon>
        <taxon>Alphaproteobacteria</taxon>
        <taxon>Hyphomicrobiales</taxon>
        <taxon>Phyllobacteriaceae</taxon>
        <taxon>Phyllobacterium</taxon>
    </lineage>
</organism>
<keyword evidence="1" id="KW-0678">Repressor</keyword>
<dbReference type="PANTHER" id="PTHR30146:SF148">
    <property type="entry name" value="HTH-TYPE TRANSCRIPTIONAL REPRESSOR PURR-RELATED"/>
    <property type="match status" value="1"/>
</dbReference>
<keyword evidence="4" id="KW-0804">Transcription</keyword>
<sequence length="334" mass="36186">MARKRVTLQDLADALGVSKFSVSRALSGKPGVGKDTRRRIESAARDMGYPLTPEQAYNKGQIWFMRQEIDRVSTELWSNILLGAEQQAEAYGYTVVPKQAHSLFDGSLDEAVVGLILAVPYPDEISGTASGFNLPVVCSGYAGPLEHIDQVSGTDWEAGVTIARYLATLGHRKFAFVHGDARLLGRAERFRGLCDGAKEIGGTVDDLVFDEQAGLRKPLIAYMDAGGKPTALFCAHDGIAVSVISELALLGIRVPDDVSVVGFNDFISASQVAPSLTTIRTPHVEMGAAMSRCIIDRVSNPRFRTVPPLRINLVPELIIRESTGPASPVPWQRR</sequence>
<dbReference type="OrthoDB" id="8433438at2"/>
<evidence type="ECO:0000256" key="4">
    <source>
        <dbReference type="ARBA" id="ARBA00023163"/>
    </source>
</evidence>
<dbReference type="SUPFAM" id="SSF53822">
    <property type="entry name" value="Periplasmic binding protein-like I"/>
    <property type="match status" value="1"/>
</dbReference>
<dbReference type="GO" id="GO:0000976">
    <property type="term" value="F:transcription cis-regulatory region binding"/>
    <property type="evidence" value="ECO:0007669"/>
    <property type="project" value="TreeGrafter"/>
</dbReference>
<dbReference type="RefSeq" id="WP_106715340.1">
    <property type="nucleotide sequence ID" value="NZ_JACHXT010000004.1"/>
</dbReference>
<accession>A0A2P7B0P7</accession>
<gene>
    <name evidence="6" type="ORF">CU100_04740</name>
</gene>
<evidence type="ECO:0000256" key="2">
    <source>
        <dbReference type="ARBA" id="ARBA00023015"/>
    </source>
</evidence>
<keyword evidence="7" id="KW-1185">Reference proteome</keyword>
<keyword evidence="3" id="KW-0238">DNA-binding</keyword>
<evidence type="ECO:0000256" key="1">
    <source>
        <dbReference type="ARBA" id="ARBA00022491"/>
    </source>
</evidence>
<dbReference type="AlphaFoldDB" id="A0A2P7B0P7"/>
<dbReference type="Pfam" id="PF13377">
    <property type="entry name" value="Peripla_BP_3"/>
    <property type="match status" value="1"/>
</dbReference>
<dbReference type="PANTHER" id="PTHR30146">
    <property type="entry name" value="LACI-RELATED TRANSCRIPTIONAL REPRESSOR"/>
    <property type="match status" value="1"/>
</dbReference>
<reference evidence="7" key="1">
    <citation type="submission" date="2017-11" db="EMBL/GenBank/DDBJ databases">
        <authorList>
            <person name="Kuznetsova I."/>
            <person name="Sazanova A."/>
            <person name="Chirak E."/>
            <person name="Safronova V."/>
            <person name="Willems A."/>
        </authorList>
    </citation>
    <scope>NUCLEOTIDE SEQUENCE [LARGE SCALE GENOMIC DNA]</scope>
    <source>
        <strain evidence="7">PEPV15</strain>
    </source>
</reference>
<dbReference type="EMBL" id="PGGN01000001">
    <property type="protein sequence ID" value="PSH60033.1"/>
    <property type="molecule type" value="Genomic_DNA"/>
</dbReference>
<evidence type="ECO:0000256" key="3">
    <source>
        <dbReference type="ARBA" id="ARBA00023125"/>
    </source>
</evidence>
<dbReference type="InterPro" id="IPR000843">
    <property type="entry name" value="HTH_LacI"/>
</dbReference>
<proteinExistence type="predicted"/>
<dbReference type="SMART" id="SM00354">
    <property type="entry name" value="HTH_LACI"/>
    <property type="match status" value="1"/>
</dbReference>
<keyword evidence="2" id="KW-0805">Transcription regulation</keyword>
<dbReference type="InterPro" id="IPR010982">
    <property type="entry name" value="Lambda_DNA-bd_dom_sf"/>
</dbReference>
<evidence type="ECO:0000313" key="7">
    <source>
        <dbReference type="Proteomes" id="UP000241158"/>
    </source>
</evidence>
<dbReference type="CDD" id="cd06267">
    <property type="entry name" value="PBP1_LacI_sugar_binding-like"/>
    <property type="match status" value="1"/>
</dbReference>
<protein>
    <submittedName>
        <fullName evidence="6">LacI family transcriptional regulator</fullName>
    </submittedName>
</protein>
<dbReference type="PROSITE" id="PS50932">
    <property type="entry name" value="HTH_LACI_2"/>
    <property type="match status" value="1"/>
</dbReference>
<dbReference type="Pfam" id="PF00356">
    <property type="entry name" value="LacI"/>
    <property type="match status" value="1"/>
</dbReference>
<dbReference type="InterPro" id="IPR028082">
    <property type="entry name" value="Peripla_BP_I"/>
</dbReference>
<comment type="caution">
    <text evidence="6">The sequence shown here is derived from an EMBL/GenBank/DDBJ whole genome shotgun (WGS) entry which is preliminary data.</text>
</comment>
<dbReference type="SUPFAM" id="SSF47413">
    <property type="entry name" value="lambda repressor-like DNA-binding domains"/>
    <property type="match status" value="1"/>
</dbReference>
<name>A0A2P7B0P7_9HYPH</name>
<feature type="domain" description="HTH lacI-type" evidence="5">
    <location>
        <begin position="6"/>
        <end position="49"/>
    </location>
</feature>
<evidence type="ECO:0000259" key="5">
    <source>
        <dbReference type="PROSITE" id="PS50932"/>
    </source>
</evidence>
<dbReference type="CDD" id="cd01392">
    <property type="entry name" value="HTH_LacI"/>
    <property type="match status" value="1"/>
</dbReference>
<dbReference type="Proteomes" id="UP000241158">
    <property type="component" value="Unassembled WGS sequence"/>
</dbReference>
<dbReference type="InterPro" id="IPR046335">
    <property type="entry name" value="LacI/GalR-like_sensor"/>
</dbReference>